<feature type="transmembrane region" description="Helical" evidence="14">
    <location>
        <begin position="71"/>
        <end position="95"/>
    </location>
</feature>
<keyword evidence="8 14" id="KW-0915">Sodium</keyword>
<evidence type="ECO:0000313" key="16">
    <source>
        <dbReference type="Proteomes" id="UP000614287"/>
    </source>
</evidence>
<feature type="transmembrane region" description="Helical" evidence="14">
    <location>
        <begin position="101"/>
        <end position="124"/>
    </location>
</feature>
<feature type="binding site" evidence="14">
    <location>
        <position position="79"/>
    </location>
    <ligand>
        <name>Na(+)</name>
        <dbReference type="ChEBI" id="CHEBI:29101"/>
        <note>structural</note>
    </ligand>
</feature>
<reference evidence="15" key="1">
    <citation type="journal article" date="2014" name="Int. J. Syst. Evol. Microbiol.">
        <title>Complete genome sequence of Corynebacterium casei LMG S-19264T (=DSM 44701T), isolated from a smear-ripened cheese.</title>
        <authorList>
            <consortium name="US DOE Joint Genome Institute (JGI-PGF)"/>
            <person name="Walter F."/>
            <person name="Albersmeier A."/>
            <person name="Kalinowski J."/>
            <person name="Ruckert C."/>
        </authorList>
    </citation>
    <scope>NUCLEOTIDE SEQUENCE</scope>
    <source>
        <strain evidence="15">KCTC 32501</strain>
    </source>
</reference>
<keyword evidence="10 14" id="KW-0472">Membrane</keyword>
<keyword evidence="4" id="KW-0997">Cell inner membrane</keyword>
<dbReference type="NCBIfam" id="TIGR00494">
    <property type="entry name" value="crcB"/>
    <property type="match status" value="1"/>
</dbReference>
<comment type="similarity">
    <text evidence="12 14">Belongs to the fluoride channel Fluc/FEX (TC 1.A.43) family.</text>
</comment>
<dbReference type="GO" id="GO:0062054">
    <property type="term" value="F:fluoride channel activity"/>
    <property type="evidence" value="ECO:0007669"/>
    <property type="project" value="UniProtKB-UniRule"/>
</dbReference>
<evidence type="ECO:0000256" key="2">
    <source>
        <dbReference type="ARBA" id="ARBA00022448"/>
    </source>
</evidence>
<name>A0A8J3CMY0_9BURK</name>
<evidence type="ECO:0000256" key="10">
    <source>
        <dbReference type="ARBA" id="ARBA00023136"/>
    </source>
</evidence>
<keyword evidence="3 14" id="KW-1003">Cell membrane</keyword>
<keyword evidence="11 14" id="KW-0407">Ion channel</keyword>
<sequence length="126" mass="13572">MNALLPILYVALGGAVGSVARFKLSGLVLRQFIGWTFPISTFVINIVGCFAIGVLAGLGEKHEWLSTDLRLLLITGLLGGFTTFSAFGLETFVLLRQGAVTMAFLYILSSVMVGLLLLMGGFWLTR</sequence>
<evidence type="ECO:0000256" key="9">
    <source>
        <dbReference type="ARBA" id="ARBA00023065"/>
    </source>
</evidence>
<dbReference type="InterPro" id="IPR003691">
    <property type="entry name" value="FluC"/>
</dbReference>
<evidence type="ECO:0000256" key="14">
    <source>
        <dbReference type="HAMAP-Rule" id="MF_00454"/>
    </source>
</evidence>
<comment type="function">
    <text evidence="14">Fluoride-specific ion channel. Important for reducing fluoride concentration in the cell, thus reducing its toxicity.</text>
</comment>
<dbReference type="RefSeq" id="WP_189491906.1">
    <property type="nucleotide sequence ID" value="NZ_BMZG01000003.1"/>
</dbReference>
<evidence type="ECO:0000256" key="4">
    <source>
        <dbReference type="ARBA" id="ARBA00022519"/>
    </source>
</evidence>
<evidence type="ECO:0000256" key="1">
    <source>
        <dbReference type="ARBA" id="ARBA00004651"/>
    </source>
</evidence>
<feature type="transmembrane region" description="Helical" evidence="14">
    <location>
        <begin position="33"/>
        <end position="59"/>
    </location>
</feature>
<keyword evidence="5 14" id="KW-0812">Transmembrane</keyword>
<keyword evidence="16" id="KW-1185">Reference proteome</keyword>
<organism evidence="15 16">
    <name type="scientific">Formosimonas limnophila</name>
    <dbReference type="NCBI Taxonomy" id="1384487"/>
    <lineage>
        <taxon>Bacteria</taxon>
        <taxon>Pseudomonadati</taxon>
        <taxon>Pseudomonadota</taxon>
        <taxon>Betaproteobacteria</taxon>
        <taxon>Burkholderiales</taxon>
        <taxon>Burkholderiaceae</taxon>
        <taxon>Formosimonas</taxon>
    </lineage>
</organism>
<dbReference type="GO" id="GO:0140114">
    <property type="term" value="P:cellular detoxification of fluoride"/>
    <property type="evidence" value="ECO:0007669"/>
    <property type="project" value="UniProtKB-UniRule"/>
</dbReference>
<keyword evidence="9 14" id="KW-0406">Ion transport</keyword>
<keyword evidence="2 14" id="KW-0813">Transport</keyword>
<gene>
    <name evidence="14 15" type="primary">crcB</name>
    <name evidence="14" type="synonym">fluC</name>
    <name evidence="15" type="ORF">GCM10009007_07940</name>
</gene>
<dbReference type="GO" id="GO:0005886">
    <property type="term" value="C:plasma membrane"/>
    <property type="evidence" value="ECO:0007669"/>
    <property type="project" value="UniProtKB-SubCell"/>
</dbReference>
<reference evidence="15" key="2">
    <citation type="submission" date="2020-09" db="EMBL/GenBank/DDBJ databases">
        <authorList>
            <person name="Sun Q."/>
            <person name="Kim S."/>
        </authorList>
    </citation>
    <scope>NUCLEOTIDE SEQUENCE</scope>
    <source>
        <strain evidence="15">KCTC 32501</strain>
    </source>
</reference>
<proteinExistence type="inferred from homology"/>
<evidence type="ECO:0000256" key="5">
    <source>
        <dbReference type="ARBA" id="ARBA00022692"/>
    </source>
</evidence>
<feature type="binding site" evidence="14">
    <location>
        <position position="82"/>
    </location>
    <ligand>
        <name>Na(+)</name>
        <dbReference type="ChEBI" id="CHEBI:29101"/>
        <note>structural</note>
    </ligand>
</feature>
<dbReference type="HAMAP" id="MF_00454">
    <property type="entry name" value="FluC"/>
    <property type="match status" value="1"/>
</dbReference>
<dbReference type="EMBL" id="BMZG01000003">
    <property type="protein sequence ID" value="GHA69496.1"/>
    <property type="molecule type" value="Genomic_DNA"/>
</dbReference>
<dbReference type="Proteomes" id="UP000614287">
    <property type="component" value="Unassembled WGS sequence"/>
</dbReference>
<evidence type="ECO:0000313" key="15">
    <source>
        <dbReference type="EMBL" id="GHA69496.1"/>
    </source>
</evidence>
<dbReference type="Pfam" id="PF02537">
    <property type="entry name" value="CRCB"/>
    <property type="match status" value="1"/>
</dbReference>
<dbReference type="AlphaFoldDB" id="A0A8J3CMY0"/>
<evidence type="ECO:0000256" key="11">
    <source>
        <dbReference type="ARBA" id="ARBA00023303"/>
    </source>
</evidence>
<comment type="catalytic activity">
    <reaction evidence="13">
        <text>fluoride(in) = fluoride(out)</text>
        <dbReference type="Rhea" id="RHEA:76159"/>
        <dbReference type="ChEBI" id="CHEBI:17051"/>
    </reaction>
    <physiologicalReaction direction="left-to-right" evidence="13">
        <dbReference type="Rhea" id="RHEA:76160"/>
    </physiologicalReaction>
</comment>
<evidence type="ECO:0000256" key="3">
    <source>
        <dbReference type="ARBA" id="ARBA00022475"/>
    </source>
</evidence>
<keyword evidence="6 14" id="KW-0479">Metal-binding</keyword>
<protein>
    <recommendedName>
        <fullName evidence="14">Fluoride-specific ion channel FluC</fullName>
    </recommendedName>
</protein>
<comment type="subcellular location">
    <subcellularLocation>
        <location evidence="1 14">Cell membrane</location>
        <topology evidence="1 14">Multi-pass membrane protein</topology>
    </subcellularLocation>
</comment>
<dbReference type="GO" id="GO:0046872">
    <property type="term" value="F:metal ion binding"/>
    <property type="evidence" value="ECO:0007669"/>
    <property type="project" value="UniProtKB-KW"/>
</dbReference>
<keyword evidence="7 14" id="KW-1133">Transmembrane helix</keyword>
<evidence type="ECO:0000256" key="8">
    <source>
        <dbReference type="ARBA" id="ARBA00023053"/>
    </source>
</evidence>
<accession>A0A8J3CMY0</accession>
<comment type="caution">
    <text evidence="15">The sequence shown here is derived from an EMBL/GenBank/DDBJ whole genome shotgun (WGS) entry which is preliminary data.</text>
</comment>
<evidence type="ECO:0000256" key="7">
    <source>
        <dbReference type="ARBA" id="ARBA00022989"/>
    </source>
</evidence>
<dbReference type="PANTHER" id="PTHR28259">
    <property type="entry name" value="FLUORIDE EXPORT PROTEIN 1-RELATED"/>
    <property type="match status" value="1"/>
</dbReference>
<evidence type="ECO:0000256" key="12">
    <source>
        <dbReference type="ARBA" id="ARBA00035120"/>
    </source>
</evidence>
<evidence type="ECO:0000256" key="6">
    <source>
        <dbReference type="ARBA" id="ARBA00022723"/>
    </source>
</evidence>
<dbReference type="PANTHER" id="PTHR28259:SF18">
    <property type="entry name" value="FLUORIDE-SPECIFIC ION CHANNEL FLUC"/>
    <property type="match status" value="1"/>
</dbReference>
<evidence type="ECO:0000256" key="13">
    <source>
        <dbReference type="ARBA" id="ARBA00035585"/>
    </source>
</evidence>
<comment type="activity regulation">
    <text evidence="14">Na(+) is not transported, but it plays an essential structural role and its presence is essential for fluoride channel function.</text>
</comment>